<dbReference type="Proteomes" id="UP000492821">
    <property type="component" value="Unassembled WGS sequence"/>
</dbReference>
<evidence type="ECO:0000313" key="3">
    <source>
        <dbReference type="WBParaSite" id="Pan_g4764.t1"/>
    </source>
</evidence>
<reference evidence="3" key="2">
    <citation type="submission" date="2020-10" db="UniProtKB">
        <authorList>
            <consortium name="WormBaseParasite"/>
        </authorList>
    </citation>
    <scope>IDENTIFICATION</scope>
</reference>
<sequence>MGKNRKSRQSSDFPKQKQKPGKTLKKTNVTNTTFTAKKLILQKQLADKPSSAAPIDGASTAVGPGMTVAELVVKFGHQNEPIVVSCMERLGYLIQKDPQQVYDSFSSVIAVVRQALNRTDFKLSTCRKFWSVLQKIINIPSNVLLPHFTHLCSTISLGLTNSQNPMRYLALKAYVELAKNHSSMFAVSHESFKSLTRFYCIDCDIGKVNGGVMKLATDVFPAIFSPFFRSGRSNTATNENFTEITIKESEAIVTKVRIEPNRHDFPVIGFNSSNESPADSKEGVFVLADTLFLFAARMLSKTTMPNDVIQPMVASGLNGIKTAATHFIESSAHQKGKLGPLLYELAEMDGFISALKNRKEFDTEAMLHKLDELSHV</sequence>
<organism evidence="2 3">
    <name type="scientific">Panagrellus redivivus</name>
    <name type="common">Microworm</name>
    <dbReference type="NCBI Taxonomy" id="6233"/>
    <lineage>
        <taxon>Eukaryota</taxon>
        <taxon>Metazoa</taxon>
        <taxon>Ecdysozoa</taxon>
        <taxon>Nematoda</taxon>
        <taxon>Chromadorea</taxon>
        <taxon>Rhabditida</taxon>
        <taxon>Tylenchina</taxon>
        <taxon>Panagrolaimomorpha</taxon>
        <taxon>Panagrolaimoidea</taxon>
        <taxon>Panagrolaimidae</taxon>
        <taxon>Panagrellus</taxon>
    </lineage>
</organism>
<proteinExistence type="predicted"/>
<protein>
    <submittedName>
        <fullName evidence="3">Ipi1_N domain-containing protein</fullName>
    </submittedName>
</protein>
<evidence type="ECO:0000313" key="2">
    <source>
        <dbReference type="Proteomes" id="UP000492821"/>
    </source>
</evidence>
<dbReference type="InterPro" id="IPR016024">
    <property type="entry name" value="ARM-type_fold"/>
</dbReference>
<dbReference type="AlphaFoldDB" id="A0A7E4ZZG8"/>
<accession>A0A7E4ZZG8</accession>
<reference evidence="2" key="1">
    <citation type="journal article" date="2013" name="Genetics">
        <title>The draft genome and transcriptome of Panagrellus redivivus are shaped by the harsh demands of a free-living lifestyle.</title>
        <authorList>
            <person name="Srinivasan J."/>
            <person name="Dillman A.R."/>
            <person name="Macchietto M.G."/>
            <person name="Heikkinen L."/>
            <person name="Lakso M."/>
            <person name="Fracchia K.M."/>
            <person name="Antoshechkin I."/>
            <person name="Mortazavi A."/>
            <person name="Wong G."/>
            <person name="Sternberg P.W."/>
        </authorList>
    </citation>
    <scope>NUCLEOTIDE SEQUENCE [LARGE SCALE GENOMIC DNA]</scope>
    <source>
        <strain evidence="2">MT8872</strain>
    </source>
</reference>
<feature type="region of interest" description="Disordered" evidence="1">
    <location>
        <begin position="1"/>
        <end position="28"/>
    </location>
</feature>
<evidence type="ECO:0000256" key="1">
    <source>
        <dbReference type="SAM" id="MobiDB-lite"/>
    </source>
</evidence>
<dbReference type="WBParaSite" id="Pan_g4764.t1">
    <property type="protein sequence ID" value="Pan_g4764.t1"/>
    <property type="gene ID" value="Pan_g4764"/>
</dbReference>
<dbReference type="SUPFAM" id="SSF48371">
    <property type="entry name" value="ARM repeat"/>
    <property type="match status" value="1"/>
</dbReference>
<name>A0A7E4ZZG8_PANRE</name>
<keyword evidence="2" id="KW-1185">Reference proteome</keyword>
<feature type="compositionally biased region" description="Basic residues" evidence="1">
    <location>
        <begin position="16"/>
        <end position="25"/>
    </location>
</feature>